<keyword evidence="2" id="KW-1003">Cell membrane</keyword>
<comment type="caution">
    <text evidence="7">The sequence shown here is derived from an EMBL/GenBank/DDBJ whole genome shotgun (WGS) entry which is preliminary data.</text>
</comment>
<feature type="transmembrane region" description="Helical" evidence="6">
    <location>
        <begin position="184"/>
        <end position="202"/>
    </location>
</feature>
<dbReference type="PANTHER" id="PTHR30086">
    <property type="entry name" value="ARGININE EXPORTER PROTEIN ARGO"/>
    <property type="match status" value="1"/>
</dbReference>
<evidence type="ECO:0000256" key="4">
    <source>
        <dbReference type="ARBA" id="ARBA00022989"/>
    </source>
</evidence>
<protein>
    <submittedName>
        <fullName evidence="7">Threonine/homoserine/homoserine lactone efflux protein</fullName>
    </submittedName>
</protein>
<evidence type="ECO:0000256" key="6">
    <source>
        <dbReference type="SAM" id="Phobius"/>
    </source>
</evidence>
<dbReference type="EMBL" id="JAAMOX010000001">
    <property type="protein sequence ID" value="NIH53794.1"/>
    <property type="molecule type" value="Genomic_DNA"/>
</dbReference>
<keyword evidence="4 6" id="KW-1133">Transmembrane helix</keyword>
<name>A0A7X5R1B2_9MICO</name>
<keyword evidence="5 6" id="KW-0472">Membrane</keyword>
<evidence type="ECO:0000256" key="3">
    <source>
        <dbReference type="ARBA" id="ARBA00022692"/>
    </source>
</evidence>
<evidence type="ECO:0000256" key="2">
    <source>
        <dbReference type="ARBA" id="ARBA00022475"/>
    </source>
</evidence>
<evidence type="ECO:0000256" key="1">
    <source>
        <dbReference type="ARBA" id="ARBA00004651"/>
    </source>
</evidence>
<keyword evidence="8" id="KW-1185">Reference proteome</keyword>
<comment type="subcellular location">
    <subcellularLocation>
        <location evidence="1">Cell membrane</location>
        <topology evidence="1">Multi-pass membrane protein</topology>
    </subcellularLocation>
</comment>
<feature type="transmembrane region" description="Helical" evidence="6">
    <location>
        <begin position="37"/>
        <end position="62"/>
    </location>
</feature>
<evidence type="ECO:0000256" key="5">
    <source>
        <dbReference type="ARBA" id="ARBA00023136"/>
    </source>
</evidence>
<feature type="transmembrane region" description="Helical" evidence="6">
    <location>
        <begin position="69"/>
        <end position="90"/>
    </location>
</feature>
<dbReference type="AlphaFoldDB" id="A0A7X5R1B2"/>
<accession>A0A7X5R1B2</accession>
<dbReference type="GO" id="GO:0015171">
    <property type="term" value="F:amino acid transmembrane transporter activity"/>
    <property type="evidence" value="ECO:0007669"/>
    <property type="project" value="TreeGrafter"/>
</dbReference>
<gene>
    <name evidence="7" type="ORF">FHX76_001662</name>
</gene>
<dbReference type="Proteomes" id="UP000541033">
    <property type="component" value="Unassembled WGS sequence"/>
</dbReference>
<proteinExistence type="predicted"/>
<dbReference type="GO" id="GO:0005886">
    <property type="term" value="C:plasma membrane"/>
    <property type="evidence" value="ECO:0007669"/>
    <property type="project" value="UniProtKB-SubCell"/>
</dbReference>
<dbReference type="Pfam" id="PF01810">
    <property type="entry name" value="LysE"/>
    <property type="match status" value="1"/>
</dbReference>
<dbReference type="PANTHER" id="PTHR30086:SF20">
    <property type="entry name" value="ARGININE EXPORTER PROTEIN ARGO-RELATED"/>
    <property type="match status" value="1"/>
</dbReference>
<dbReference type="RefSeq" id="WP_167149701.1">
    <property type="nucleotide sequence ID" value="NZ_JAAMOX010000001.1"/>
</dbReference>
<keyword evidence="3 6" id="KW-0812">Transmembrane</keyword>
<sequence length="212" mass="22332">MNTTMLLTFWGMTVLMVAVPGPDWAYALSAGLRDRRVFPAVGGLMLGYVILTTIVAAGLAAIVSGTPAILTGITLVGACYLMYIGISGLVKPSDFSGHGEERPADAAWWRRTAKGVGVSGLNPKGILIFLALLPQFTDPRADWPFPAQIGMLGLVFIATCGILYTVIGLGARRVVTARPSASRIIARVSSIAMLSIGAFLLAERFGPLLLPS</sequence>
<reference evidence="7 8" key="1">
    <citation type="submission" date="2020-02" db="EMBL/GenBank/DDBJ databases">
        <title>Sequencing the genomes of 1000 actinobacteria strains.</title>
        <authorList>
            <person name="Klenk H.-P."/>
        </authorList>
    </citation>
    <scope>NUCLEOTIDE SEQUENCE [LARGE SCALE GENOMIC DNA]</scope>
    <source>
        <strain evidence="7 8">DSM 27960</strain>
    </source>
</reference>
<evidence type="ECO:0000313" key="8">
    <source>
        <dbReference type="Proteomes" id="UP000541033"/>
    </source>
</evidence>
<evidence type="ECO:0000313" key="7">
    <source>
        <dbReference type="EMBL" id="NIH53794.1"/>
    </source>
</evidence>
<feature type="transmembrane region" description="Helical" evidence="6">
    <location>
        <begin position="149"/>
        <end position="172"/>
    </location>
</feature>
<organism evidence="7 8">
    <name type="scientific">Lysinibacter cavernae</name>
    <dbReference type="NCBI Taxonomy" id="1640652"/>
    <lineage>
        <taxon>Bacteria</taxon>
        <taxon>Bacillati</taxon>
        <taxon>Actinomycetota</taxon>
        <taxon>Actinomycetes</taxon>
        <taxon>Micrococcales</taxon>
        <taxon>Microbacteriaceae</taxon>
        <taxon>Lysinibacter</taxon>
    </lineage>
</organism>
<dbReference type="InterPro" id="IPR001123">
    <property type="entry name" value="LeuE-type"/>
</dbReference>